<protein>
    <submittedName>
        <fullName evidence="4">N-carbamoylputrescine amidase</fullName>
        <ecNumber evidence="4">3.5.1.53</ecNumber>
    </submittedName>
</protein>
<dbReference type="GO" id="GO:0050126">
    <property type="term" value="F:N-carbamoylputrescine amidase activity"/>
    <property type="evidence" value="ECO:0007669"/>
    <property type="project" value="UniProtKB-EC"/>
</dbReference>
<dbReference type="AlphaFoldDB" id="A0A4V1IP80"/>
<comment type="similarity">
    <text evidence="2">Belongs to the carbon-nitrogen hydrolase superfamily.</text>
</comment>
<evidence type="ECO:0000313" key="5">
    <source>
        <dbReference type="Proteomes" id="UP000257039"/>
    </source>
</evidence>
<dbReference type="Pfam" id="PF00795">
    <property type="entry name" value="CN_hydrolase"/>
    <property type="match status" value="1"/>
</dbReference>
<proteinExistence type="inferred from homology"/>
<dbReference type="RefSeq" id="WP_094789081.1">
    <property type="nucleotide sequence ID" value="NZ_NDXW01000001.1"/>
</dbReference>
<dbReference type="GO" id="GO:0033388">
    <property type="term" value="P:putrescine biosynthetic process from arginine"/>
    <property type="evidence" value="ECO:0007669"/>
    <property type="project" value="TreeGrafter"/>
</dbReference>
<dbReference type="SUPFAM" id="SSF56317">
    <property type="entry name" value="Carbon-nitrogen hydrolase"/>
    <property type="match status" value="1"/>
</dbReference>
<evidence type="ECO:0000259" key="3">
    <source>
        <dbReference type="PROSITE" id="PS50263"/>
    </source>
</evidence>
<reference evidence="4 5" key="1">
    <citation type="submission" date="2017-04" db="EMBL/GenBank/DDBJ databases">
        <title>Draft genome sequence of Zooshikella ganghwensis VG4 isolated from Red Sea sediments.</title>
        <authorList>
            <person name="Rehman Z."/>
            <person name="Alam I."/>
            <person name="Kamau A."/>
            <person name="Bajic V."/>
            <person name="Leiknes T."/>
        </authorList>
    </citation>
    <scope>NUCLEOTIDE SEQUENCE [LARGE SCALE GENOMIC DNA]</scope>
    <source>
        <strain evidence="4 5">VG4</strain>
    </source>
</reference>
<accession>A0A4V1IP80</accession>
<dbReference type="PANTHER" id="PTHR43674">
    <property type="entry name" value="NITRILASE C965.09-RELATED"/>
    <property type="match status" value="1"/>
</dbReference>
<name>A0A4V1IP80_9GAMM</name>
<dbReference type="EC" id="3.5.1.53" evidence="4"/>
<organism evidence="4 5">
    <name type="scientific">Zooshikella ganghwensis</name>
    <dbReference type="NCBI Taxonomy" id="202772"/>
    <lineage>
        <taxon>Bacteria</taxon>
        <taxon>Pseudomonadati</taxon>
        <taxon>Pseudomonadota</taxon>
        <taxon>Gammaproteobacteria</taxon>
        <taxon>Oceanospirillales</taxon>
        <taxon>Zooshikellaceae</taxon>
        <taxon>Zooshikella</taxon>
    </lineage>
</organism>
<dbReference type="CDD" id="cd07573">
    <property type="entry name" value="CPA"/>
    <property type="match status" value="1"/>
</dbReference>
<dbReference type="EMBL" id="NDXW01000001">
    <property type="protein sequence ID" value="RDH46301.1"/>
    <property type="molecule type" value="Genomic_DNA"/>
</dbReference>
<sequence>MSRLVTFAAIQMACSDDYAKNVEYASTLVAAAAKQDAQVILLPELFAGHYFCKEQKPEFFKQAQTAKDSDLLQHMSKLAKQLKVVLPISFFERAGQSYFNSLAMIDASGEIMGIYRKSHIPDGPGYQEKYYFSPGDTGFKVWSTQYGCLGVGICWDQWFPEAARVMVLQGAEALLYPTAIGDEPQDPTLDSQAHWQRTMQGHSAANMVPVIAANRVGQEPASSFNSTYYGSSFITGYTGEVLAQADRMQEHTVITTVNLDDAALARQSWGLFRDRRPEFYGAISGFDGN</sequence>
<keyword evidence="5" id="KW-1185">Reference proteome</keyword>
<keyword evidence="1 4" id="KW-0378">Hydrolase</keyword>
<dbReference type="InterPro" id="IPR036526">
    <property type="entry name" value="C-N_Hydrolase_sf"/>
</dbReference>
<dbReference type="PANTHER" id="PTHR43674:SF2">
    <property type="entry name" value="BETA-UREIDOPROPIONASE"/>
    <property type="match status" value="1"/>
</dbReference>
<evidence type="ECO:0000256" key="1">
    <source>
        <dbReference type="ARBA" id="ARBA00022801"/>
    </source>
</evidence>
<gene>
    <name evidence="4" type="primary">aguB</name>
    <name evidence="4" type="ORF">B9G39_24205</name>
</gene>
<dbReference type="InterPro" id="IPR003010">
    <property type="entry name" value="C-N_Hydrolase"/>
</dbReference>
<dbReference type="InterPro" id="IPR017755">
    <property type="entry name" value="N-carbamoylputrescine_amidase"/>
</dbReference>
<feature type="domain" description="CN hydrolase" evidence="3">
    <location>
        <begin position="5"/>
        <end position="259"/>
    </location>
</feature>
<evidence type="ECO:0000313" key="4">
    <source>
        <dbReference type="EMBL" id="RDH46301.1"/>
    </source>
</evidence>
<dbReference type="Proteomes" id="UP000257039">
    <property type="component" value="Unassembled WGS sequence"/>
</dbReference>
<dbReference type="PROSITE" id="PS50263">
    <property type="entry name" value="CN_HYDROLASE"/>
    <property type="match status" value="1"/>
</dbReference>
<dbReference type="NCBIfam" id="TIGR03381">
    <property type="entry name" value="agmatine_aguB"/>
    <property type="match status" value="1"/>
</dbReference>
<dbReference type="Gene3D" id="3.60.110.10">
    <property type="entry name" value="Carbon-nitrogen hydrolase"/>
    <property type="match status" value="1"/>
</dbReference>
<comment type="caution">
    <text evidence="4">The sequence shown here is derived from an EMBL/GenBank/DDBJ whole genome shotgun (WGS) entry which is preliminary data.</text>
</comment>
<evidence type="ECO:0000256" key="2">
    <source>
        <dbReference type="ARBA" id="ARBA00034122"/>
    </source>
</evidence>
<dbReference type="InterPro" id="IPR050345">
    <property type="entry name" value="Aliph_Amidase/BUP"/>
</dbReference>